<reference evidence="2 3" key="1">
    <citation type="journal article" date="2014" name="Am. J. Bot.">
        <title>Genome assembly and annotation for red clover (Trifolium pratense; Fabaceae).</title>
        <authorList>
            <person name="Istvanek J."/>
            <person name="Jaros M."/>
            <person name="Krenek A."/>
            <person name="Repkova J."/>
        </authorList>
    </citation>
    <scope>NUCLEOTIDE SEQUENCE [LARGE SCALE GENOMIC DNA]</scope>
    <source>
        <strain evidence="3">cv. Tatra</strain>
        <tissue evidence="2">Young leaves</tissue>
    </source>
</reference>
<evidence type="ECO:0000256" key="1">
    <source>
        <dbReference type="SAM" id="MobiDB-lite"/>
    </source>
</evidence>
<evidence type="ECO:0000313" key="2">
    <source>
        <dbReference type="EMBL" id="PNX78699.1"/>
    </source>
</evidence>
<name>A0A2K3LJN5_TRIPR</name>
<feature type="non-terminal residue" evidence="2">
    <location>
        <position position="1"/>
    </location>
</feature>
<feature type="region of interest" description="Disordered" evidence="1">
    <location>
        <begin position="1"/>
        <end position="31"/>
    </location>
</feature>
<accession>A0A2K3LJN5</accession>
<comment type="caution">
    <text evidence="2">The sequence shown here is derived from an EMBL/GenBank/DDBJ whole genome shotgun (WGS) entry which is preliminary data.</text>
</comment>
<reference evidence="2 3" key="2">
    <citation type="journal article" date="2017" name="Front. Plant Sci.">
        <title>Gene Classification and Mining of Molecular Markers Useful in Red Clover (Trifolium pratense) Breeding.</title>
        <authorList>
            <person name="Istvanek J."/>
            <person name="Dluhosova J."/>
            <person name="Dluhos P."/>
            <person name="Patkova L."/>
            <person name="Nedelnik J."/>
            <person name="Repkova J."/>
        </authorList>
    </citation>
    <scope>NUCLEOTIDE SEQUENCE [LARGE SCALE GENOMIC DNA]</scope>
    <source>
        <strain evidence="3">cv. Tatra</strain>
        <tissue evidence="2">Young leaves</tissue>
    </source>
</reference>
<evidence type="ECO:0000313" key="3">
    <source>
        <dbReference type="Proteomes" id="UP000236291"/>
    </source>
</evidence>
<organism evidence="2 3">
    <name type="scientific">Trifolium pratense</name>
    <name type="common">Red clover</name>
    <dbReference type="NCBI Taxonomy" id="57577"/>
    <lineage>
        <taxon>Eukaryota</taxon>
        <taxon>Viridiplantae</taxon>
        <taxon>Streptophyta</taxon>
        <taxon>Embryophyta</taxon>
        <taxon>Tracheophyta</taxon>
        <taxon>Spermatophyta</taxon>
        <taxon>Magnoliopsida</taxon>
        <taxon>eudicotyledons</taxon>
        <taxon>Gunneridae</taxon>
        <taxon>Pentapetalae</taxon>
        <taxon>rosids</taxon>
        <taxon>fabids</taxon>
        <taxon>Fabales</taxon>
        <taxon>Fabaceae</taxon>
        <taxon>Papilionoideae</taxon>
        <taxon>50 kb inversion clade</taxon>
        <taxon>NPAAA clade</taxon>
        <taxon>Hologalegina</taxon>
        <taxon>IRL clade</taxon>
        <taxon>Trifolieae</taxon>
        <taxon>Trifolium</taxon>
    </lineage>
</organism>
<protein>
    <submittedName>
        <fullName evidence="2">Uncharacterized protein</fullName>
    </submittedName>
</protein>
<dbReference type="AlphaFoldDB" id="A0A2K3LJN5"/>
<dbReference type="Proteomes" id="UP000236291">
    <property type="component" value="Unassembled WGS sequence"/>
</dbReference>
<gene>
    <name evidence="2" type="ORF">L195_g034677</name>
</gene>
<dbReference type="EMBL" id="ASHM01034566">
    <property type="protein sequence ID" value="PNX78699.1"/>
    <property type="molecule type" value="Genomic_DNA"/>
</dbReference>
<proteinExistence type="predicted"/>
<sequence length="31" mass="3308">EPHDEPLPAVPEQQAVQQGWPGGPIDTSLLT</sequence>